<name>A0AAN8KJ05_PATCE</name>
<evidence type="ECO:0000313" key="4">
    <source>
        <dbReference type="Proteomes" id="UP001347796"/>
    </source>
</evidence>
<proteinExistence type="predicted"/>
<keyword evidence="4" id="KW-1185">Reference proteome</keyword>
<sequence>MVIDKLLCFGLILTLTDRCHASNNGRGDLDSLIDTEPAFNYLLSLLSKEHPRDIPDFSSRLSKRRMTWRPLGYLPAHIRITEPNAEEPDEGSSAGSPVFRYG</sequence>
<dbReference type="EMBL" id="JAZGQO010000001">
    <property type="protein sequence ID" value="KAK6196327.1"/>
    <property type="molecule type" value="Genomic_DNA"/>
</dbReference>
<protein>
    <submittedName>
        <fullName evidence="3">Uncharacterized protein</fullName>
    </submittedName>
</protein>
<gene>
    <name evidence="3" type="ORF">SNE40_001572</name>
</gene>
<organism evidence="3 4">
    <name type="scientific">Patella caerulea</name>
    <name type="common">Rayed Mediterranean limpet</name>
    <dbReference type="NCBI Taxonomy" id="87958"/>
    <lineage>
        <taxon>Eukaryota</taxon>
        <taxon>Metazoa</taxon>
        <taxon>Spiralia</taxon>
        <taxon>Lophotrochozoa</taxon>
        <taxon>Mollusca</taxon>
        <taxon>Gastropoda</taxon>
        <taxon>Patellogastropoda</taxon>
        <taxon>Patelloidea</taxon>
        <taxon>Patellidae</taxon>
        <taxon>Patella</taxon>
    </lineage>
</organism>
<feature type="signal peptide" evidence="2">
    <location>
        <begin position="1"/>
        <end position="21"/>
    </location>
</feature>
<evidence type="ECO:0000256" key="2">
    <source>
        <dbReference type="SAM" id="SignalP"/>
    </source>
</evidence>
<dbReference type="AlphaFoldDB" id="A0AAN8KJ05"/>
<accession>A0AAN8KJ05</accession>
<evidence type="ECO:0000256" key="1">
    <source>
        <dbReference type="SAM" id="MobiDB-lite"/>
    </source>
</evidence>
<dbReference type="Proteomes" id="UP001347796">
    <property type="component" value="Unassembled WGS sequence"/>
</dbReference>
<reference evidence="3 4" key="1">
    <citation type="submission" date="2024-01" db="EMBL/GenBank/DDBJ databases">
        <title>The genome of the rayed Mediterranean limpet Patella caerulea (Linnaeus, 1758).</title>
        <authorList>
            <person name="Anh-Thu Weber A."/>
            <person name="Halstead-Nussloch G."/>
        </authorList>
    </citation>
    <scope>NUCLEOTIDE SEQUENCE [LARGE SCALE GENOMIC DNA]</scope>
    <source>
        <strain evidence="3">AATW-2023a</strain>
        <tissue evidence="3">Whole specimen</tissue>
    </source>
</reference>
<comment type="caution">
    <text evidence="3">The sequence shown here is derived from an EMBL/GenBank/DDBJ whole genome shotgun (WGS) entry which is preliminary data.</text>
</comment>
<feature type="chain" id="PRO_5042823896" evidence="2">
    <location>
        <begin position="22"/>
        <end position="102"/>
    </location>
</feature>
<feature type="region of interest" description="Disordered" evidence="1">
    <location>
        <begin position="80"/>
        <end position="102"/>
    </location>
</feature>
<keyword evidence="2" id="KW-0732">Signal</keyword>
<evidence type="ECO:0000313" key="3">
    <source>
        <dbReference type="EMBL" id="KAK6196327.1"/>
    </source>
</evidence>